<comment type="caution">
    <text evidence="1">The sequence shown here is derived from an EMBL/GenBank/DDBJ whole genome shotgun (WGS) entry which is preliminary data.</text>
</comment>
<proteinExistence type="predicted"/>
<keyword evidence="2" id="KW-1185">Reference proteome</keyword>
<gene>
    <name evidence="1" type="ORF">GTS_14440</name>
</gene>
<evidence type="ECO:0000313" key="1">
    <source>
        <dbReference type="EMBL" id="GDY29811.1"/>
    </source>
</evidence>
<dbReference type="EMBL" id="BJFL01000004">
    <property type="protein sequence ID" value="GDY29811.1"/>
    <property type="molecule type" value="Genomic_DNA"/>
</dbReference>
<organism evidence="1 2">
    <name type="scientific">Gandjariella thermophila</name>
    <dbReference type="NCBI Taxonomy" id="1931992"/>
    <lineage>
        <taxon>Bacteria</taxon>
        <taxon>Bacillati</taxon>
        <taxon>Actinomycetota</taxon>
        <taxon>Actinomycetes</taxon>
        <taxon>Pseudonocardiales</taxon>
        <taxon>Pseudonocardiaceae</taxon>
        <taxon>Gandjariella</taxon>
    </lineage>
</organism>
<protein>
    <submittedName>
        <fullName evidence="1">Uncharacterized protein</fullName>
    </submittedName>
</protein>
<dbReference type="AlphaFoldDB" id="A0A4D4IZZ3"/>
<dbReference type="RefSeq" id="WP_137812956.1">
    <property type="nucleotide sequence ID" value="NZ_BJFL01000004.1"/>
</dbReference>
<sequence length="122" mass="14061">MSYDLMLFRPPDNTNPEVASLELDDILDGRRTWPWREVRAEEREARTRLAGLGRVVQRHRDVLVLLLPDERDRCRARAVIRAALPHLEALAAIGFQIEDPQQDRRLRFPTDAIALTTAYAGF</sequence>
<evidence type="ECO:0000313" key="2">
    <source>
        <dbReference type="Proteomes" id="UP000298860"/>
    </source>
</evidence>
<name>A0A4D4IZZ3_9PSEU</name>
<dbReference type="Proteomes" id="UP000298860">
    <property type="component" value="Unassembled WGS sequence"/>
</dbReference>
<accession>A0A4D4IZZ3</accession>
<reference evidence="2" key="1">
    <citation type="submission" date="2019-04" db="EMBL/GenBank/DDBJ databases">
        <title>Draft genome sequence of Pseudonocardiaceae bacterium SL3-2-4.</title>
        <authorList>
            <person name="Ningsih F."/>
            <person name="Yokota A."/>
            <person name="Sakai Y."/>
            <person name="Nanatani K."/>
            <person name="Yabe S."/>
            <person name="Oetari A."/>
            <person name="Sjamsuridzal W."/>
        </authorList>
    </citation>
    <scope>NUCLEOTIDE SEQUENCE [LARGE SCALE GENOMIC DNA]</scope>
    <source>
        <strain evidence="2">SL3-2-4</strain>
    </source>
</reference>